<accession>A0A238U7C2</accession>
<dbReference type="AlphaFoldDB" id="A0A238U7C2"/>
<dbReference type="OrthoDB" id="979732at2"/>
<evidence type="ECO:0000313" key="2">
    <source>
        <dbReference type="Proteomes" id="UP000215214"/>
    </source>
</evidence>
<evidence type="ECO:0008006" key="3">
    <source>
        <dbReference type="Google" id="ProtNLM"/>
    </source>
</evidence>
<name>A0A238U7C2_9FLAO</name>
<evidence type="ECO:0000313" key="1">
    <source>
        <dbReference type="EMBL" id="SNR14498.1"/>
    </source>
</evidence>
<dbReference type="KEGG" id="tje:TJEJU_0726"/>
<dbReference type="InterPro" id="IPR029024">
    <property type="entry name" value="TerB-like"/>
</dbReference>
<reference evidence="1 2" key="1">
    <citation type="submission" date="2017-07" db="EMBL/GenBank/DDBJ databases">
        <authorList>
            <person name="Sun Z.S."/>
            <person name="Albrecht U."/>
            <person name="Echele G."/>
            <person name="Lee C.C."/>
        </authorList>
    </citation>
    <scope>NUCLEOTIDE SEQUENCE [LARGE SCALE GENOMIC DNA]</scope>
    <source>
        <strain evidence="2">type strain: KCTC 22618</strain>
    </source>
</reference>
<protein>
    <recommendedName>
        <fullName evidence="3">Co-chaperone DjlA N-terminal domain-containing protein</fullName>
    </recommendedName>
</protein>
<dbReference type="RefSeq" id="WP_095069502.1">
    <property type="nucleotide sequence ID" value="NZ_LT899436.1"/>
</dbReference>
<gene>
    <name evidence="1" type="ORF">TJEJU_0726</name>
</gene>
<dbReference type="EMBL" id="LT899436">
    <property type="protein sequence ID" value="SNR14498.1"/>
    <property type="molecule type" value="Genomic_DNA"/>
</dbReference>
<keyword evidence="2" id="KW-1185">Reference proteome</keyword>
<proteinExistence type="predicted"/>
<dbReference type="SUPFAM" id="SSF158682">
    <property type="entry name" value="TerB-like"/>
    <property type="match status" value="1"/>
</dbReference>
<organism evidence="1 2">
    <name type="scientific">Tenacibaculum jejuense</name>
    <dbReference type="NCBI Taxonomy" id="584609"/>
    <lineage>
        <taxon>Bacteria</taxon>
        <taxon>Pseudomonadati</taxon>
        <taxon>Bacteroidota</taxon>
        <taxon>Flavobacteriia</taxon>
        <taxon>Flavobacteriales</taxon>
        <taxon>Flavobacteriaceae</taxon>
        <taxon>Tenacibaculum</taxon>
    </lineage>
</organism>
<dbReference type="Proteomes" id="UP000215214">
    <property type="component" value="Chromosome TJEJU"/>
</dbReference>
<sequence length="136" mass="16232">MKTKKLNIKFYQNIAKVFYAVAKSDNSINMHEIKALKQVVKDKWLMIDETFDMFGTDTAYQIEVVFDWLYSKNATTEDCFTDFLEYYNNYSYFFTREIKQLIIETSYRIAEAFKGKNKAELLILEKLEHELTRLVS</sequence>